<feature type="region of interest" description="Disordered" evidence="6">
    <location>
        <begin position="1"/>
        <end position="31"/>
    </location>
</feature>
<reference evidence="9 10" key="1">
    <citation type="submission" date="2016-03" db="EMBL/GenBank/DDBJ databases">
        <title>The draft genome sequence of Fonsecaea nubica causative agent of cutaneous subcutaneous infection in human host.</title>
        <authorList>
            <person name="Costa F."/>
            <person name="Sybren D.H."/>
            <person name="Raittz R.T."/>
            <person name="Weiss V.A."/>
            <person name="Leao A.C."/>
            <person name="Gomes R."/>
            <person name="De Souza E.M."/>
            <person name="Pedrosa F.O."/>
            <person name="Steffens M.B."/>
            <person name="Bombassaro A."/>
            <person name="Tadra-Sfeir M.Z."/>
            <person name="Moreno L.F."/>
            <person name="Najafzadeh M.J."/>
            <person name="Felipe M.S."/>
            <person name="Teixeira M."/>
            <person name="Sun J."/>
            <person name="Xi L."/>
            <person name="Castro M.A."/>
            <person name="Vicente V.A."/>
        </authorList>
    </citation>
    <scope>NUCLEOTIDE SEQUENCE [LARGE SCALE GENOMIC DNA]</scope>
    <source>
        <strain evidence="9 10">CBS 269.64</strain>
    </source>
</reference>
<evidence type="ECO:0000313" key="9">
    <source>
        <dbReference type="EMBL" id="OAL37310.1"/>
    </source>
</evidence>
<evidence type="ECO:0000256" key="3">
    <source>
        <dbReference type="ARBA" id="ARBA00022692"/>
    </source>
</evidence>
<feature type="transmembrane region" description="Helical" evidence="7">
    <location>
        <begin position="210"/>
        <end position="232"/>
    </location>
</feature>
<feature type="transmembrane region" description="Helical" evidence="7">
    <location>
        <begin position="90"/>
        <end position="110"/>
    </location>
</feature>
<dbReference type="FunFam" id="1.20.1250.20:FF:000034">
    <property type="entry name" value="MFS general substrate transporter"/>
    <property type="match status" value="1"/>
</dbReference>
<evidence type="ECO:0000313" key="10">
    <source>
        <dbReference type="Proteomes" id="UP000185904"/>
    </source>
</evidence>
<name>A0A178D505_9EURO</name>
<feature type="domain" description="Major facilitator superfamily (MFS) profile" evidence="8">
    <location>
        <begin position="51"/>
        <end position="464"/>
    </location>
</feature>
<dbReference type="Proteomes" id="UP000185904">
    <property type="component" value="Unassembled WGS sequence"/>
</dbReference>
<dbReference type="PANTHER" id="PTHR43791">
    <property type="entry name" value="PERMEASE-RELATED"/>
    <property type="match status" value="1"/>
</dbReference>
<dbReference type="PROSITE" id="PS50850">
    <property type="entry name" value="MFS"/>
    <property type="match status" value="1"/>
</dbReference>
<keyword evidence="2" id="KW-0813">Transport</keyword>
<proteinExistence type="predicted"/>
<dbReference type="InterPro" id="IPR020846">
    <property type="entry name" value="MFS_dom"/>
</dbReference>
<protein>
    <recommendedName>
        <fullName evidence="8">Major facilitator superfamily (MFS) profile domain-containing protein</fullName>
    </recommendedName>
</protein>
<dbReference type="PANTHER" id="PTHR43791:SF52">
    <property type="entry name" value="TRANSPORTER, PUTATIVE (AFU_ORTHOLOGUE AFUA_1G11820)-RELATED"/>
    <property type="match status" value="1"/>
</dbReference>
<dbReference type="GO" id="GO:0016020">
    <property type="term" value="C:membrane"/>
    <property type="evidence" value="ECO:0007669"/>
    <property type="project" value="UniProtKB-SubCell"/>
</dbReference>
<evidence type="ECO:0000259" key="8">
    <source>
        <dbReference type="PROSITE" id="PS50850"/>
    </source>
</evidence>
<dbReference type="AlphaFoldDB" id="A0A178D505"/>
<comment type="subcellular location">
    <subcellularLocation>
        <location evidence="1">Membrane</location>
        <topology evidence="1">Multi-pass membrane protein</topology>
    </subcellularLocation>
</comment>
<feature type="transmembrane region" description="Helical" evidence="7">
    <location>
        <begin position="280"/>
        <end position="300"/>
    </location>
</feature>
<gene>
    <name evidence="9" type="ORF">AYO20_03486</name>
</gene>
<dbReference type="OrthoDB" id="19923at2759"/>
<feature type="transmembrane region" description="Helical" evidence="7">
    <location>
        <begin position="148"/>
        <end position="167"/>
    </location>
</feature>
<evidence type="ECO:0000256" key="2">
    <source>
        <dbReference type="ARBA" id="ARBA00022448"/>
    </source>
</evidence>
<keyword evidence="3 7" id="KW-0812">Transmembrane</keyword>
<keyword evidence="10" id="KW-1185">Reference proteome</keyword>
<feature type="transmembrane region" description="Helical" evidence="7">
    <location>
        <begin position="373"/>
        <end position="394"/>
    </location>
</feature>
<dbReference type="SUPFAM" id="SSF103473">
    <property type="entry name" value="MFS general substrate transporter"/>
    <property type="match status" value="1"/>
</dbReference>
<accession>A0A178D505</accession>
<feature type="transmembrane region" description="Helical" evidence="7">
    <location>
        <begin position="406"/>
        <end position="427"/>
    </location>
</feature>
<dbReference type="FunFam" id="1.20.1250.20:FF:000068">
    <property type="entry name" value="MFS general substrate transporter"/>
    <property type="match status" value="1"/>
</dbReference>
<feature type="transmembrane region" description="Helical" evidence="7">
    <location>
        <begin position="117"/>
        <end position="136"/>
    </location>
</feature>
<dbReference type="EMBL" id="LVCJ01000016">
    <property type="protein sequence ID" value="OAL37310.1"/>
    <property type="molecule type" value="Genomic_DNA"/>
</dbReference>
<feature type="transmembrane region" description="Helical" evidence="7">
    <location>
        <begin position="179"/>
        <end position="198"/>
    </location>
</feature>
<dbReference type="GeneID" id="34586908"/>
<keyword evidence="5 7" id="KW-0472">Membrane</keyword>
<keyword evidence="4 7" id="KW-1133">Transmembrane helix</keyword>
<organism evidence="9 10">
    <name type="scientific">Fonsecaea nubica</name>
    <dbReference type="NCBI Taxonomy" id="856822"/>
    <lineage>
        <taxon>Eukaryota</taxon>
        <taxon>Fungi</taxon>
        <taxon>Dikarya</taxon>
        <taxon>Ascomycota</taxon>
        <taxon>Pezizomycotina</taxon>
        <taxon>Eurotiomycetes</taxon>
        <taxon>Chaetothyriomycetidae</taxon>
        <taxon>Chaetothyriales</taxon>
        <taxon>Herpotrichiellaceae</taxon>
        <taxon>Fonsecaea</taxon>
    </lineage>
</organism>
<dbReference type="Gene3D" id="1.20.1250.20">
    <property type="entry name" value="MFS general substrate transporter like domains"/>
    <property type="match status" value="2"/>
</dbReference>
<feature type="transmembrane region" description="Helical" evidence="7">
    <location>
        <begin position="320"/>
        <end position="337"/>
    </location>
</feature>
<feature type="transmembrane region" description="Helical" evidence="7">
    <location>
        <begin position="346"/>
        <end position="367"/>
    </location>
</feature>
<dbReference type="InterPro" id="IPR011701">
    <property type="entry name" value="MFS"/>
</dbReference>
<dbReference type="InterPro" id="IPR036259">
    <property type="entry name" value="MFS_trans_sf"/>
</dbReference>
<comment type="caution">
    <text evidence="9">The sequence shown here is derived from an EMBL/GenBank/DDBJ whole genome shotgun (WGS) entry which is preliminary data.</text>
</comment>
<evidence type="ECO:0000256" key="5">
    <source>
        <dbReference type="ARBA" id="ARBA00023136"/>
    </source>
</evidence>
<evidence type="ECO:0000256" key="1">
    <source>
        <dbReference type="ARBA" id="ARBA00004141"/>
    </source>
</evidence>
<sequence length="496" mass="55371">MELNEPHQAARPAQKEEAAEISTEIPHETNDDDVDARLSERRILLKCDLNLLPMLSLLFMCTILDRVNVANARIQGLEKDLHMHGQDFNVVLFIFFILYILLEVPANILIRRIRPSLFLSVVVFSFGVVTMCQGLTRSYAGLVVCRTILGGLEAGVYPGSIYLMTMFYKRHEFQWRLNIFYGSSLVTGAFSGLLAYAIAHMDGISGYSGWRWILIIEGLLTIAVAIPAYWILPDWLETAKFLTEDERQFWARRLASDTTHVEMNILNKQAVKRCFGDVKIWIAGFAYLCILTSSYGSAYFLPTILFELGWTSTKAQVMTIPLYAVGTVVCLTCALISDHLKHRSSFVFGGCVVAIIAYAILLSYFSVSVGVRYFALYLLQSGLVVAQPGIVGWLSNNLGGHYKRGVGIAMQLSLGNIGGIIGSNIYLKSQAPTYHVGFGTGVGLLSAGAVASCILLWYLRRENRLRDKGARDHRYNLPESELKNLGDDHPAFRFSY</sequence>
<feature type="transmembrane region" description="Helical" evidence="7">
    <location>
        <begin position="433"/>
        <end position="459"/>
    </location>
</feature>
<evidence type="ECO:0000256" key="4">
    <source>
        <dbReference type="ARBA" id="ARBA00022989"/>
    </source>
</evidence>
<dbReference type="RefSeq" id="XP_022502322.1">
    <property type="nucleotide sequence ID" value="XM_022641789.1"/>
</dbReference>
<evidence type="ECO:0000256" key="6">
    <source>
        <dbReference type="SAM" id="MobiDB-lite"/>
    </source>
</evidence>
<dbReference type="Pfam" id="PF07690">
    <property type="entry name" value="MFS_1"/>
    <property type="match status" value="1"/>
</dbReference>
<evidence type="ECO:0000256" key="7">
    <source>
        <dbReference type="SAM" id="Phobius"/>
    </source>
</evidence>
<dbReference type="GO" id="GO:0022857">
    <property type="term" value="F:transmembrane transporter activity"/>
    <property type="evidence" value="ECO:0007669"/>
    <property type="project" value="InterPro"/>
</dbReference>